<sequence length="545" mass="61193">MSSWNELGVVDTIYEEEYEHSSSSSPSLPPSLYSSPPTPLHSRVESWSLATRQKTDVKIYVMGTCFHLHKDPLTSRSSYLKRQLAELSEITLPLNITAQTFAIVADFCYGTHVVITPFNVAPLRIAAELLGMTETNGKRDENLKQITETYFRRIITVNRELVRVVFCSCLRLLPEAETTAFLVSRCVEALNSTGESEEMLDGCVDDVINLAAEDFQMVGESMQCRLDSHDVLYRIVDLYIKERSSMITEEQKIEICNLVDCDKLSTQCLVHAVQNPRLPLRFIVRAMLIEQLNTRRTLLRTTPTTTNHQYACGHQTGGSVSLGSILYRDAAVREAAQLKAEMDTTNSRIESLEKELARMKKLLQKSEKERISMEKKLLQKSEVETRAMEKVKVSHKSEKLLLESEGEIKSGLGSRLEEILHESEMEERSIVKSSARSASFHHEGREANKIEKGERGSASFAGFRLHFGGERTEKSSLPKFAGNNNGQGLINRLKGTLWMSKTASRCNSQSKSTKKKNGNGDRSNGDEDIGVTYAPSDHKRSRSLG</sequence>
<feature type="domain" description="NPH3" evidence="7">
    <location>
        <begin position="225"/>
        <end position="293"/>
    </location>
</feature>
<dbReference type="SUPFAM" id="SSF54695">
    <property type="entry name" value="POZ domain"/>
    <property type="match status" value="1"/>
</dbReference>
<proteinExistence type="inferred from homology"/>
<dbReference type="InterPro" id="IPR011333">
    <property type="entry name" value="SKP1/BTB/POZ_sf"/>
</dbReference>
<dbReference type="Gene3D" id="3.30.710.10">
    <property type="entry name" value="Potassium Channel Kv1.1, Chain A"/>
    <property type="match status" value="1"/>
</dbReference>
<feature type="region of interest" description="Disordered" evidence="5">
    <location>
        <begin position="427"/>
        <end position="455"/>
    </location>
</feature>
<evidence type="ECO:0000313" key="9">
    <source>
        <dbReference type="Proteomes" id="UP001314170"/>
    </source>
</evidence>
<evidence type="ECO:0000256" key="3">
    <source>
        <dbReference type="PROSITE-ProRule" id="PRU00982"/>
    </source>
</evidence>
<feature type="compositionally biased region" description="Polar residues" evidence="5">
    <location>
        <begin position="500"/>
        <end position="511"/>
    </location>
</feature>
<keyword evidence="2" id="KW-0833">Ubl conjugation pathway</keyword>
<comment type="similarity">
    <text evidence="3">Belongs to the NPH3 family.</text>
</comment>
<comment type="pathway">
    <text evidence="1">Protein modification; protein ubiquitination.</text>
</comment>
<dbReference type="AlphaFoldDB" id="A0AAV1RSL5"/>
<evidence type="ECO:0000256" key="5">
    <source>
        <dbReference type="SAM" id="MobiDB-lite"/>
    </source>
</evidence>
<gene>
    <name evidence="8" type="ORF">DCAF_LOCUS14717</name>
</gene>
<dbReference type="SMART" id="SM00225">
    <property type="entry name" value="BTB"/>
    <property type="match status" value="1"/>
</dbReference>
<dbReference type="PROSITE" id="PS50097">
    <property type="entry name" value="BTB"/>
    <property type="match status" value="1"/>
</dbReference>
<organism evidence="8 9">
    <name type="scientific">Dovyalis caffra</name>
    <dbReference type="NCBI Taxonomy" id="77055"/>
    <lineage>
        <taxon>Eukaryota</taxon>
        <taxon>Viridiplantae</taxon>
        <taxon>Streptophyta</taxon>
        <taxon>Embryophyta</taxon>
        <taxon>Tracheophyta</taxon>
        <taxon>Spermatophyta</taxon>
        <taxon>Magnoliopsida</taxon>
        <taxon>eudicotyledons</taxon>
        <taxon>Gunneridae</taxon>
        <taxon>Pentapetalae</taxon>
        <taxon>rosids</taxon>
        <taxon>fabids</taxon>
        <taxon>Malpighiales</taxon>
        <taxon>Salicaceae</taxon>
        <taxon>Flacourtieae</taxon>
        <taxon>Dovyalis</taxon>
    </lineage>
</organism>
<evidence type="ECO:0000256" key="1">
    <source>
        <dbReference type="ARBA" id="ARBA00004906"/>
    </source>
</evidence>
<feature type="domain" description="BTB" evidence="6">
    <location>
        <begin position="55"/>
        <end position="117"/>
    </location>
</feature>
<evidence type="ECO:0000256" key="4">
    <source>
        <dbReference type="SAM" id="Coils"/>
    </source>
</evidence>
<keyword evidence="4" id="KW-0175">Coiled coil</keyword>
<accession>A0AAV1RSL5</accession>
<evidence type="ECO:0000256" key="2">
    <source>
        <dbReference type="ARBA" id="ARBA00022786"/>
    </source>
</evidence>
<feature type="coiled-coil region" evidence="4">
    <location>
        <begin position="328"/>
        <end position="376"/>
    </location>
</feature>
<evidence type="ECO:0000313" key="8">
    <source>
        <dbReference type="EMBL" id="CAK7339659.1"/>
    </source>
</evidence>
<dbReference type="InterPro" id="IPR027356">
    <property type="entry name" value="NPH3_dom"/>
</dbReference>
<dbReference type="PROSITE" id="PS51649">
    <property type="entry name" value="NPH3"/>
    <property type="match status" value="1"/>
</dbReference>
<dbReference type="InterPro" id="IPR000210">
    <property type="entry name" value="BTB/POZ_dom"/>
</dbReference>
<protein>
    <recommendedName>
        <fullName evidence="10">Phototropic-responsive NPH3 family protein</fullName>
    </recommendedName>
</protein>
<evidence type="ECO:0008006" key="10">
    <source>
        <dbReference type="Google" id="ProtNLM"/>
    </source>
</evidence>
<feature type="compositionally biased region" description="Basic and acidic residues" evidence="5">
    <location>
        <begin position="440"/>
        <end position="455"/>
    </location>
</feature>
<dbReference type="Pfam" id="PF00651">
    <property type="entry name" value="BTB"/>
    <property type="match status" value="1"/>
</dbReference>
<evidence type="ECO:0000259" key="6">
    <source>
        <dbReference type="PROSITE" id="PS50097"/>
    </source>
</evidence>
<dbReference type="Proteomes" id="UP001314170">
    <property type="component" value="Unassembled WGS sequence"/>
</dbReference>
<keyword evidence="9" id="KW-1185">Reference proteome</keyword>
<dbReference type="EMBL" id="CAWUPB010001158">
    <property type="protein sequence ID" value="CAK7339659.1"/>
    <property type="molecule type" value="Genomic_DNA"/>
</dbReference>
<dbReference type="Pfam" id="PF03000">
    <property type="entry name" value="NPH3"/>
    <property type="match status" value="1"/>
</dbReference>
<reference evidence="8 9" key="1">
    <citation type="submission" date="2024-01" db="EMBL/GenBank/DDBJ databases">
        <authorList>
            <person name="Waweru B."/>
        </authorList>
    </citation>
    <scope>NUCLEOTIDE SEQUENCE [LARGE SCALE GENOMIC DNA]</scope>
</reference>
<dbReference type="PANTHER" id="PTHR32370">
    <property type="entry name" value="OS12G0117600 PROTEIN"/>
    <property type="match status" value="1"/>
</dbReference>
<comment type="caution">
    <text evidence="8">The sequence shown here is derived from an EMBL/GenBank/DDBJ whole genome shotgun (WGS) entry which is preliminary data.</text>
</comment>
<dbReference type="InterPro" id="IPR043454">
    <property type="entry name" value="NPH3/RPT2-like"/>
</dbReference>
<name>A0AAV1RSL5_9ROSI</name>
<evidence type="ECO:0000259" key="7">
    <source>
        <dbReference type="PROSITE" id="PS51649"/>
    </source>
</evidence>
<feature type="region of interest" description="Disordered" evidence="5">
    <location>
        <begin position="500"/>
        <end position="545"/>
    </location>
</feature>